<evidence type="ECO:0000313" key="1">
    <source>
        <dbReference type="EMBL" id="KAH3719477.1"/>
    </source>
</evidence>
<name>A0A9D4HI15_DREPO</name>
<sequence length="79" mass="9080">MPNAVENLFKVNVVVEKVTLVLNALLNDDSAVEDLCYWTPLSSETSLLHGQQFLGLTFNPIWMMPNMTFLRLLIRLMLR</sequence>
<dbReference type="AlphaFoldDB" id="A0A9D4HI15"/>
<gene>
    <name evidence="1" type="ORF">DPMN_062314</name>
</gene>
<organism evidence="1 2">
    <name type="scientific">Dreissena polymorpha</name>
    <name type="common">Zebra mussel</name>
    <name type="synonym">Mytilus polymorpha</name>
    <dbReference type="NCBI Taxonomy" id="45954"/>
    <lineage>
        <taxon>Eukaryota</taxon>
        <taxon>Metazoa</taxon>
        <taxon>Spiralia</taxon>
        <taxon>Lophotrochozoa</taxon>
        <taxon>Mollusca</taxon>
        <taxon>Bivalvia</taxon>
        <taxon>Autobranchia</taxon>
        <taxon>Heteroconchia</taxon>
        <taxon>Euheterodonta</taxon>
        <taxon>Imparidentia</taxon>
        <taxon>Neoheterodontei</taxon>
        <taxon>Myida</taxon>
        <taxon>Dreissenoidea</taxon>
        <taxon>Dreissenidae</taxon>
        <taxon>Dreissena</taxon>
    </lineage>
</organism>
<protein>
    <submittedName>
        <fullName evidence="1">Uncharacterized protein</fullName>
    </submittedName>
</protein>
<dbReference type="Proteomes" id="UP000828390">
    <property type="component" value="Unassembled WGS sequence"/>
</dbReference>
<accession>A0A9D4HI15</accession>
<comment type="caution">
    <text evidence="1">The sequence shown here is derived from an EMBL/GenBank/DDBJ whole genome shotgun (WGS) entry which is preliminary data.</text>
</comment>
<evidence type="ECO:0000313" key="2">
    <source>
        <dbReference type="Proteomes" id="UP000828390"/>
    </source>
</evidence>
<reference evidence="1" key="1">
    <citation type="journal article" date="2019" name="bioRxiv">
        <title>The Genome of the Zebra Mussel, Dreissena polymorpha: A Resource for Invasive Species Research.</title>
        <authorList>
            <person name="McCartney M.A."/>
            <person name="Auch B."/>
            <person name="Kono T."/>
            <person name="Mallez S."/>
            <person name="Zhang Y."/>
            <person name="Obille A."/>
            <person name="Becker A."/>
            <person name="Abrahante J.E."/>
            <person name="Garbe J."/>
            <person name="Badalamenti J.P."/>
            <person name="Herman A."/>
            <person name="Mangelson H."/>
            <person name="Liachko I."/>
            <person name="Sullivan S."/>
            <person name="Sone E.D."/>
            <person name="Koren S."/>
            <person name="Silverstein K.A.T."/>
            <person name="Beckman K.B."/>
            <person name="Gohl D.M."/>
        </authorList>
    </citation>
    <scope>NUCLEOTIDE SEQUENCE</scope>
    <source>
        <strain evidence="1">Duluth1</strain>
        <tissue evidence="1">Whole animal</tissue>
    </source>
</reference>
<proteinExistence type="predicted"/>
<dbReference type="EMBL" id="JAIWYP010000013">
    <property type="protein sequence ID" value="KAH3719477.1"/>
    <property type="molecule type" value="Genomic_DNA"/>
</dbReference>
<reference evidence="1" key="2">
    <citation type="submission" date="2020-11" db="EMBL/GenBank/DDBJ databases">
        <authorList>
            <person name="McCartney M.A."/>
            <person name="Auch B."/>
            <person name="Kono T."/>
            <person name="Mallez S."/>
            <person name="Becker A."/>
            <person name="Gohl D.M."/>
            <person name="Silverstein K.A.T."/>
            <person name="Koren S."/>
            <person name="Bechman K.B."/>
            <person name="Herman A."/>
            <person name="Abrahante J.E."/>
            <person name="Garbe J."/>
        </authorList>
    </citation>
    <scope>NUCLEOTIDE SEQUENCE</scope>
    <source>
        <strain evidence="1">Duluth1</strain>
        <tissue evidence="1">Whole animal</tissue>
    </source>
</reference>
<keyword evidence="2" id="KW-1185">Reference proteome</keyword>